<evidence type="ECO:0000313" key="2">
    <source>
        <dbReference type="Proteomes" id="UP000775213"/>
    </source>
</evidence>
<comment type="caution">
    <text evidence="1">The sequence shown here is derived from an EMBL/GenBank/DDBJ whole genome shotgun (WGS) entry which is preliminary data.</text>
</comment>
<evidence type="ECO:0000313" key="1">
    <source>
        <dbReference type="EMBL" id="KAH0460696.1"/>
    </source>
</evidence>
<dbReference type="Proteomes" id="UP000775213">
    <property type="component" value="Unassembled WGS sequence"/>
</dbReference>
<name>A0AAV7GVE2_DENCH</name>
<keyword evidence="2" id="KW-1185">Reference proteome</keyword>
<dbReference type="EMBL" id="JAGFBR010000010">
    <property type="protein sequence ID" value="KAH0460696.1"/>
    <property type="molecule type" value="Genomic_DNA"/>
</dbReference>
<dbReference type="AlphaFoldDB" id="A0AAV7GVE2"/>
<reference evidence="1 2" key="1">
    <citation type="journal article" date="2021" name="Hortic Res">
        <title>Chromosome-scale assembly of the Dendrobium chrysotoxum genome enhances the understanding of orchid evolution.</title>
        <authorList>
            <person name="Zhang Y."/>
            <person name="Zhang G.Q."/>
            <person name="Zhang D."/>
            <person name="Liu X.D."/>
            <person name="Xu X.Y."/>
            <person name="Sun W.H."/>
            <person name="Yu X."/>
            <person name="Zhu X."/>
            <person name="Wang Z.W."/>
            <person name="Zhao X."/>
            <person name="Zhong W.Y."/>
            <person name="Chen H."/>
            <person name="Yin W.L."/>
            <person name="Huang T."/>
            <person name="Niu S.C."/>
            <person name="Liu Z.J."/>
        </authorList>
    </citation>
    <scope>NUCLEOTIDE SEQUENCE [LARGE SCALE GENOMIC DNA]</scope>
    <source>
        <strain evidence="1">Lindl</strain>
    </source>
</reference>
<organism evidence="1 2">
    <name type="scientific">Dendrobium chrysotoxum</name>
    <name type="common">Orchid</name>
    <dbReference type="NCBI Taxonomy" id="161865"/>
    <lineage>
        <taxon>Eukaryota</taxon>
        <taxon>Viridiplantae</taxon>
        <taxon>Streptophyta</taxon>
        <taxon>Embryophyta</taxon>
        <taxon>Tracheophyta</taxon>
        <taxon>Spermatophyta</taxon>
        <taxon>Magnoliopsida</taxon>
        <taxon>Liliopsida</taxon>
        <taxon>Asparagales</taxon>
        <taxon>Orchidaceae</taxon>
        <taxon>Epidendroideae</taxon>
        <taxon>Malaxideae</taxon>
        <taxon>Dendrobiinae</taxon>
        <taxon>Dendrobium</taxon>
    </lineage>
</organism>
<sequence length="153" mass="17850">MIYVGILGYYKKLRCSSVEICCQHSYHRGTPPAMMCNKHAHHKDGIHVFSIFAQCIYRVRLLAFQEVYMIHLHFPHSILIDFEIYLVLRAHDLKNCPNFVCLPKYFVIYNLRMLSNEEHQTLVNGTNLYKNFLSIAGQGGMGRATLLQHIYED</sequence>
<gene>
    <name evidence="1" type="ORF">IEQ34_011359</name>
</gene>
<protein>
    <submittedName>
        <fullName evidence="1">Uncharacterized protein</fullName>
    </submittedName>
</protein>
<proteinExistence type="predicted"/>
<accession>A0AAV7GVE2</accession>